<dbReference type="Proteomes" id="UP000093561">
    <property type="component" value="Unassembled WGS sequence"/>
</dbReference>
<dbReference type="STRING" id="6293.A0A1I8ECS1"/>
<evidence type="ECO:0000313" key="1">
    <source>
        <dbReference type="Proteomes" id="UP000093561"/>
    </source>
</evidence>
<dbReference type="WBParaSite" id="mrna-Wban_00928">
    <property type="protein sequence ID" value="mrna-Wban_00928"/>
    <property type="gene ID" value="Wban_00928"/>
</dbReference>
<proteinExistence type="predicted"/>
<evidence type="ECO:0000313" key="2">
    <source>
        <dbReference type="WBParaSite" id="maker-PairedContig_1435-snap-gene-0.7-mRNA-1"/>
    </source>
</evidence>
<accession>A0A1I8ECS1</accession>
<reference evidence="1" key="1">
    <citation type="submission" date="2015-03" db="EMBL/GenBank/DDBJ databases">
        <title>Wuchereria bancrofti Genome Sequencing Papua New Guinea Strain.</title>
        <authorList>
            <person name="Small S.T."/>
            <person name="Serre D."/>
            <person name="Zimmerman P.A."/>
        </authorList>
    </citation>
    <scope>NUCLEOTIDE SEQUENCE [LARGE SCALE GENOMIC DNA]</scope>
    <source>
        <strain evidence="1">pt0022</strain>
    </source>
</reference>
<dbReference type="WBParaSite" id="maker-PairedContig_1435-snap-gene-0.7-mRNA-1">
    <property type="protein sequence ID" value="maker-PairedContig_1435-snap-gene-0.7-mRNA-1"/>
    <property type="gene ID" value="maker-PairedContig_1435-snap-gene-0.7"/>
</dbReference>
<reference evidence="2" key="3">
    <citation type="submission" date="2016-11" db="UniProtKB">
        <authorList>
            <consortium name="WormBaseParasite"/>
        </authorList>
    </citation>
    <scope>IDENTIFICATION</scope>
    <source>
        <strain evidence="2 3">pt0022</strain>
    </source>
</reference>
<evidence type="ECO:0000313" key="3">
    <source>
        <dbReference type="WBParaSite" id="mrna-Wban_00928"/>
    </source>
</evidence>
<sequence>MANVRKIWSTSKHYVIQSEAHDINLRSISQASLPTSLFPNLSSTTALRNVKSLSGPGKEVDVEA</sequence>
<reference evidence="1" key="2">
    <citation type="journal article" date="2016" name="Mol. Ecol.">
        <title>Population genomics of the filarial nematode parasite Wuchereria bancrofti from mosquitoes.</title>
        <authorList>
            <person name="Small S.T."/>
            <person name="Reimer L.J."/>
            <person name="Tisch D.J."/>
            <person name="King C.L."/>
            <person name="Christensen B.M."/>
            <person name="Siba P.M."/>
            <person name="Kazura J.W."/>
            <person name="Serre D."/>
            <person name="Zimmerman P.A."/>
        </authorList>
    </citation>
    <scope>NUCLEOTIDE SEQUENCE</scope>
    <source>
        <strain evidence="1">pt0022</strain>
    </source>
</reference>
<protein>
    <submittedName>
        <fullName evidence="2 3">Uncharacterized protein</fullName>
    </submittedName>
</protein>
<organism evidence="2">
    <name type="scientific">Wuchereria bancrofti</name>
    <dbReference type="NCBI Taxonomy" id="6293"/>
    <lineage>
        <taxon>Eukaryota</taxon>
        <taxon>Metazoa</taxon>
        <taxon>Ecdysozoa</taxon>
        <taxon>Nematoda</taxon>
        <taxon>Chromadorea</taxon>
        <taxon>Rhabditida</taxon>
        <taxon>Spirurina</taxon>
        <taxon>Spiruromorpha</taxon>
        <taxon>Filarioidea</taxon>
        <taxon>Onchocercidae</taxon>
        <taxon>Wuchereria</taxon>
    </lineage>
</organism>
<dbReference type="AlphaFoldDB" id="A0A1I8ECS1"/>
<name>A0A1I8ECS1_WUCBA</name>